<comment type="subcellular location">
    <subcellularLocation>
        <location evidence="1">Cytoplasm</location>
        <location evidence="1">Cytoskeleton</location>
        <location evidence="1">Actin patch</location>
    </subcellularLocation>
</comment>
<evidence type="ECO:0000259" key="22">
    <source>
        <dbReference type="PROSITE" id="PS51456"/>
    </source>
</evidence>
<dbReference type="Proteomes" id="UP000325780">
    <property type="component" value="Unassembled WGS sequence"/>
</dbReference>
<dbReference type="Gene3D" id="1.20.120.720">
    <property type="entry name" value="Myosin VI head, motor domain, U50 subdomain"/>
    <property type="match status" value="1"/>
</dbReference>
<dbReference type="InterPro" id="IPR001452">
    <property type="entry name" value="SH3_domain"/>
</dbReference>
<dbReference type="GO" id="GO:0007015">
    <property type="term" value="P:actin filament organization"/>
    <property type="evidence" value="ECO:0007669"/>
    <property type="project" value="TreeGrafter"/>
</dbReference>
<dbReference type="InterPro" id="IPR036961">
    <property type="entry name" value="Kinesin_motor_dom_sf"/>
</dbReference>
<evidence type="ECO:0000256" key="3">
    <source>
        <dbReference type="ARBA" id="ARBA00016187"/>
    </source>
</evidence>
<reference evidence="24 25" key="1">
    <citation type="submission" date="2019-04" db="EMBL/GenBank/DDBJ databases">
        <title>Friends and foes A comparative genomics study of 23 Aspergillus species from section Flavi.</title>
        <authorList>
            <consortium name="DOE Joint Genome Institute"/>
            <person name="Kjaerbolling I."/>
            <person name="Vesth T."/>
            <person name="Frisvad J.C."/>
            <person name="Nybo J.L."/>
            <person name="Theobald S."/>
            <person name="Kildgaard S."/>
            <person name="Isbrandt T."/>
            <person name="Kuo A."/>
            <person name="Sato A."/>
            <person name="Lyhne E.K."/>
            <person name="Kogle M.E."/>
            <person name="Wiebenga A."/>
            <person name="Kun R.S."/>
            <person name="Lubbers R.J."/>
            <person name="Makela M.R."/>
            <person name="Barry K."/>
            <person name="Chovatia M."/>
            <person name="Clum A."/>
            <person name="Daum C."/>
            <person name="Haridas S."/>
            <person name="He G."/>
            <person name="LaButti K."/>
            <person name="Lipzen A."/>
            <person name="Mondo S."/>
            <person name="Riley R."/>
            <person name="Salamov A."/>
            <person name="Simmons B.A."/>
            <person name="Magnuson J.K."/>
            <person name="Henrissat B."/>
            <person name="Mortensen U.H."/>
            <person name="Larsen T.O."/>
            <person name="Devries R.P."/>
            <person name="Grigoriev I.V."/>
            <person name="Machida M."/>
            <person name="Baker S.E."/>
            <person name="Andersen M.R."/>
        </authorList>
    </citation>
    <scope>NUCLEOTIDE SEQUENCE [LARGE SCALE GENOMIC DNA]</scope>
    <source>
        <strain evidence="24 25">IBT 18842</strain>
    </source>
</reference>
<evidence type="ECO:0000256" key="9">
    <source>
        <dbReference type="ARBA" id="ARBA00022801"/>
    </source>
</evidence>
<feature type="binding site" evidence="19">
    <location>
        <begin position="143"/>
        <end position="150"/>
    </location>
    <ligand>
        <name>ATP</name>
        <dbReference type="ChEBI" id="CHEBI:30616"/>
    </ligand>
</feature>
<dbReference type="GO" id="GO:0030428">
    <property type="term" value="C:cell septum"/>
    <property type="evidence" value="ECO:0007669"/>
    <property type="project" value="UniProtKB-ARBA"/>
</dbReference>
<keyword evidence="5" id="KW-0963">Cytoplasm</keyword>
<dbReference type="AlphaFoldDB" id="A0A5N6TTK9"/>
<feature type="compositionally biased region" description="Low complexity" evidence="20">
    <location>
        <begin position="1159"/>
        <end position="1180"/>
    </location>
</feature>
<dbReference type="CDD" id="cd01378">
    <property type="entry name" value="MYSc_Myo1"/>
    <property type="match status" value="1"/>
</dbReference>
<keyword evidence="14" id="KW-0206">Cytoskeleton</keyword>
<evidence type="ECO:0000256" key="16">
    <source>
        <dbReference type="ARBA" id="ARBA00029665"/>
    </source>
</evidence>
<dbReference type="PROSITE" id="PS51456">
    <property type="entry name" value="MYOSIN_MOTOR"/>
    <property type="match status" value="1"/>
</dbReference>
<evidence type="ECO:0000256" key="19">
    <source>
        <dbReference type="PROSITE-ProRule" id="PRU00782"/>
    </source>
</evidence>
<evidence type="ECO:0000256" key="7">
    <source>
        <dbReference type="ARBA" id="ARBA00022737"/>
    </source>
</evidence>
<accession>A0A5N6TTK9</accession>
<dbReference type="Pfam" id="PF00063">
    <property type="entry name" value="Myosin_head"/>
    <property type="match status" value="1"/>
</dbReference>
<evidence type="ECO:0000256" key="18">
    <source>
        <dbReference type="PROSITE-ProRule" id="PRU00192"/>
    </source>
</evidence>
<dbReference type="GO" id="GO:0005886">
    <property type="term" value="C:plasma membrane"/>
    <property type="evidence" value="ECO:0007669"/>
    <property type="project" value="TreeGrafter"/>
</dbReference>
<evidence type="ECO:0000256" key="6">
    <source>
        <dbReference type="ARBA" id="ARBA00022553"/>
    </source>
</evidence>
<feature type="compositionally biased region" description="Polar residues" evidence="20">
    <location>
        <begin position="1211"/>
        <end position="1232"/>
    </location>
</feature>
<dbReference type="Pfam" id="PF22773">
    <property type="entry name" value="Myo1_CA"/>
    <property type="match status" value="1"/>
</dbReference>
<feature type="compositionally biased region" description="Low complexity" evidence="20">
    <location>
        <begin position="1233"/>
        <end position="1246"/>
    </location>
</feature>
<feature type="compositionally biased region" description="Pro residues" evidence="20">
    <location>
        <begin position="1146"/>
        <end position="1158"/>
    </location>
</feature>
<evidence type="ECO:0000259" key="23">
    <source>
        <dbReference type="PROSITE" id="PS51757"/>
    </source>
</evidence>
<dbReference type="InterPro" id="IPR010926">
    <property type="entry name" value="Myosin_TH1"/>
</dbReference>
<evidence type="ECO:0000256" key="20">
    <source>
        <dbReference type="SAM" id="MobiDB-lite"/>
    </source>
</evidence>
<organism evidence="24 25">
    <name type="scientific">Aspergillus avenaceus</name>
    <dbReference type="NCBI Taxonomy" id="36643"/>
    <lineage>
        <taxon>Eukaryota</taxon>
        <taxon>Fungi</taxon>
        <taxon>Dikarya</taxon>
        <taxon>Ascomycota</taxon>
        <taxon>Pezizomycotina</taxon>
        <taxon>Eurotiomycetes</taxon>
        <taxon>Eurotiomycetidae</taxon>
        <taxon>Eurotiales</taxon>
        <taxon>Aspergillaceae</taxon>
        <taxon>Aspergillus</taxon>
        <taxon>Aspergillus subgen. Circumdati</taxon>
    </lineage>
</organism>
<keyword evidence="7" id="KW-0677">Repeat</keyword>
<keyword evidence="4 18" id="KW-0728">SH3 domain</keyword>
<feature type="compositionally biased region" description="Low complexity" evidence="20">
    <location>
        <begin position="1052"/>
        <end position="1068"/>
    </location>
</feature>
<gene>
    <name evidence="24" type="ORF">BDV25DRAFT_155831</name>
</gene>
<dbReference type="Gene3D" id="3.40.850.10">
    <property type="entry name" value="Kinesin motor domain"/>
    <property type="match status" value="1"/>
</dbReference>
<keyword evidence="10 19" id="KW-0067">ATP-binding</keyword>
<proteinExistence type="inferred from homology"/>
<evidence type="ECO:0000259" key="21">
    <source>
        <dbReference type="PROSITE" id="PS50002"/>
    </source>
</evidence>
<dbReference type="SUPFAM" id="SSF50044">
    <property type="entry name" value="SH3-domain"/>
    <property type="match status" value="1"/>
</dbReference>
<dbReference type="OrthoDB" id="6108017at2759"/>
<evidence type="ECO:0000256" key="14">
    <source>
        <dbReference type="ARBA" id="ARBA00023212"/>
    </source>
</evidence>
<keyword evidence="6" id="KW-0597">Phosphoprotein</keyword>
<protein>
    <recommendedName>
        <fullName evidence="3">Myosin-1</fullName>
    </recommendedName>
    <alternativeName>
        <fullName evidence="17">Class I unconventional myosin</fullName>
    </alternativeName>
    <alternativeName>
        <fullName evidence="16">Type I myosin</fullName>
    </alternativeName>
</protein>
<dbReference type="GO" id="GO:0016459">
    <property type="term" value="C:myosin complex"/>
    <property type="evidence" value="ECO:0007669"/>
    <property type="project" value="UniProtKB-KW"/>
</dbReference>
<dbReference type="Pfam" id="PF00018">
    <property type="entry name" value="SH3_1"/>
    <property type="match status" value="1"/>
</dbReference>
<evidence type="ECO:0000313" key="24">
    <source>
        <dbReference type="EMBL" id="KAE8149698.1"/>
    </source>
</evidence>
<dbReference type="SMART" id="SM00242">
    <property type="entry name" value="MYSc"/>
    <property type="match status" value="1"/>
</dbReference>
<dbReference type="InterPro" id="IPR035535">
    <property type="entry name" value="Fungal_myosin-I_SH3"/>
</dbReference>
<dbReference type="GO" id="GO:0030479">
    <property type="term" value="C:actin cortical patch"/>
    <property type="evidence" value="ECO:0007669"/>
    <property type="project" value="UniProtKB-SubCell"/>
</dbReference>
<dbReference type="Gene3D" id="1.10.10.820">
    <property type="match status" value="1"/>
</dbReference>
<dbReference type="InterPro" id="IPR036072">
    <property type="entry name" value="MYSc_Myo1"/>
</dbReference>
<evidence type="ECO:0000256" key="11">
    <source>
        <dbReference type="ARBA" id="ARBA00023123"/>
    </source>
</evidence>
<dbReference type="InterPro" id="IPR001609">
    <property type="entry name" value="Myosin_head_motor_dom-like"/>
</dbReference>
<keyword evidence="12 19" id="KW-0505">Motor protein</keyword>
<dbReference type="SMART" id="SM00326">
    <property type="entry name" value="SH3"/>
    <property type="match status" value="1"/>
</dbReference>
<dbReference type="CDD" id="cd11858">
    <property type="entry name" value="SH3_Myosin-I_fungi"/>
    <property type="match status" value="1"/>
</dbReference>
<evidence type="ECO:0000256" key="17">
    <source>
        <dbReference type="ARBA" id="ARBA00032645"/>
    </source>
</evidence>
<dbReference type="GO" id="GO:0005524">
    <property type="term" value="F:ATP binding"/>
    <property type="evidence" value="ECO:0007669"/>
    <property type="project" value="UniProtKB-UniRule"/>
</dbReference>
<dbReference type="GO" id="GO:0051666">
    <property type="term" value="P:actin cortical patch localization"/>
    <property type="evidence" value="ECO:0007669"/>
    <property type="project" value="TreeGrafter"/>
</dbReference>
<name>A0A5N6TTK9_ASPAV</name>
<dbReference type="SUPFAM" id="SSF52540">
    <property type="entry name" value="P-loop containing nucleoside triphosphate hydrolases"/>
    <property type="match status" value="1"/>
</dbReference>
<dbReference type="Gene3D" id="2.30.30.40">
    <property type="entry name" value="SH3 Domains"/>
    <property type="match status" value="1"/>
</dbReference>
<dbReference type="PANTHER" id="PTHR13140">
    <property type="entry name" value="MYOSIN"/>
    <property type="match status" value="1"/>
</dbReference>
<dbReference type="GO" id="GO:0016787">
    <property type="term" value="F:hydrolase activity"/>
    <property type="evidence" value="ECO:0007669"/>
    <property type="project" value="UniProtKB-KW"/>
</dbReference>
<dbReference type="PROSITE" id="PS50002">
    <property type="entry name" value="SH3"/>
    <property type="match status" value="1"/>
</dbReference>
<evidence type="ECO:0000256" key="2">
    <source>
        <dbReference type="ARBA" id="ARBA00008314"/>
    </source>
</evidence>
<evidence type="ECO:0000256" key="15">
    <source>
        <dbReference type="ARBA" id="ARBA00025425"/>
    </source>
</evidence>
<feature type="domain" description="Myosin motor" evidence="22">
    <location>
        <begin position="50"/>
        <end position="729"/>
    </location>
</feature>
<comment type="function">
    <text evidence="15">Type-I myosin implicated in the organization of the actin cytoskeleton. Required for proper actin cytoskeleton polarization. At the cell cortex, assembles in patch-like structures together with proteins from the actin-polymerizing machinery and promotes actin assembly. Functions as actin nucleation-promoting factor (NPF) for the Arp2/3 complex. Plays an important role in polarized growth, spore germination, hyphal morphogenesis, and septal wall formation.</text>
</comment>
<dbReference type="PRINTS" id="PR00193">
    <property type="entry name" value="MYOSINHEAVY"/>
</dbReference>
<feature type="domain" description="SH3" evidence="21">
    <location>
        <begin position="1083"/>
        <end position="1144"/>
    </location>
</feature>
<evidence type="ECO:0000256" key="8">
    <source>
        <dbReference type="ARBA" id="ARBA00022741"/>
    </source>
</evidence>
<sequence>MGHSRRPVGGEKKSRGFGRSKAVADVGDGRQSGKPQVKKATFESTKKKEIGVSDLTLLSKISNEAINDNLKLRFEHDEIYTYIGHVLVSVNPFRDLGIYTDNVLDSYRGKNRLEVPPHVFAVAESAYYNMKSYKDNQCVIISGESGAGKTEAAKRIMQYIASVSGGTDSSIQQTKDMVLATNPLLESFGNAKTLRNNNSSRFGKYLELEFNANGEPVGANITNYLLEKSRVVGQIVNERNFHIFYQFTKAAPQKYRDMFGVQQPQSYLYTSRSKCFDVPGVDDSAEFRDTLNAMGVIGMSEAEQDNVFRMLAAILWIGNVQFSEDDSGNAAITDQSIVDFVAYLLEVDPGQVNKALTIRVMETARGGRRGSVYEVPLNTTQALAVRDALSKAIYFNLFDWIVERVNQSLTAREAVTNSIGILDIYGFEIFEKNSFEQLCINYVNEKLQQIFIQLTLKAEQDEYAREQIQWTPIKYFDNKVVCSLIEDKRPPGVFAALNDACATAHADSGAADNTFVGRLNFLGQNPNFENRQGQFIVKHYAGDVSYSVEGMTDKNKDQLLKDLLNLVGSSGNQFVHTIFPNQVNQDDKRRPPTASDKIKASANDLVATLMKAQPSYIRTIKPNDNKAPKEYNVGNVLHQIKYLGLQENVRIRRAGFAYRQTFDKFVERFYLLSPKTSYAGDYTWTGDAESGARQILKDTRIPAEEYQMGLTKVFVKTPETLFALEAMRDRYWHNMAIRIQRAWRNYLRYRIECAIRIQRFWRRTTGGLELLKVRDQGHQVLQGRKERRRMSLLGSRRFLGDYIGIGNKGGPGEMIRDGAGINGSEDVLFSCRGEVLISKFGRSSKPSPRILVLTNRHVYIVAQNLVNNQLVISSERTVPIGAIKSVSTSNLKDDWFSLVIGGQEPDPLMNCVFKTEFFTHLTNALRGQLNLKVSENIEYNKKPGKLATVKAIKDPAAPPNVDGYKSHTIHTSPGEPASSVSKPTPRGKQVAARPVTKGKLLRPGGPGGGPSKLASRPKPTPQPQPLPQSQPAAMQPPPAPQPAAFPRPTPAPVAAAAASHARNASSGSVRAPPPPPPASPPAPKKATARVLYDFTSGQSNELDIRAGEIVQIVSKEGNGWWLCMNMTTSVQGWTPQAYLEEQAAPTPKPTPPPPPPAAPRASPVPAANGAAATAAAAKAKPVPPAPPAKRPNMAGRKMAPAPPAAPRDSAVSMNSHDSSGGSGRATPNSTSNASLAGGLAEALRARQNAMQGKHDDDDEW</sequence>
<dbReference type="FunFam" id="2.30.30.40:FF:000254">
    <property type="entry name" value="Myosin I MyoA/Myo5"/>
    <property type="match status" value="1"/>
</dbReference>
<dbReference type="FunFam" id="1.20.120.720:FF:000015">
    <property type="entry name" value="Myosin I"/>
    <property type="match status" value="1"/>
</dbReference>
<evidence type="ECO:0000313" key="25">
    <source>
        <dbReference type="Proteomes" id="UP000325780"/>
    </source>
</evidence>
<keyword evidence="13 19" id="KW-0009">Actin-binding</keyword>
<dbReference type="FunFam" id="1.10.10.820:FF:000001">
    <property type="entry name" value="Myosin heavy chain"/>
    <property type="match status" value="1"/>
</dbReference>
<dbReference type="InterPro" id="IPR027417">
    <property type="entry name" value="P-loop_NTPase"/>
</dbReference>
<feature type="region of interest" description="Disordered" evidence="20">
    <location>
        <begin position="1134"/>
        <end position="1260"/>
    </location>
</feature>
<dbReference type="PANTHER" id="PTHR13140:SF837">
    <property type="entry name" value="MYOSIN-3-RELATED"/>
    <property type="match status" value="1"/>
</dbReference>
<feature type="region of interest" description="Actin-binding" evidence="19">
    <location>
        <begin position="602"/>
        <end position="624"/>
    </location>
</feature>
<comment type="similarity">
    <text evidence="2 19">Belongs to the TRAFAC class myosin-kinesin ATPase superfamily. Myosin family.</text>
</comment>
<dbReference type="FunFam" id="1.20.5.4820:FF:000004">
    <property type="entry name" value="Myosin IE"/>
    <property type="match status" value="1"/>
</dbReference>
<dbReference type="PROSITE" id="PS51757">
    <property type="entry name" value="TH1"/>
    <property type="match status" value="1"/>
</dbReference>
<feature type="domain" description="TH1" evidence="23">
    <location>
        <begin position="787"/>
        <end position="982"/>
    </location>
</feature>
<evidence type="ECO:0000256" key="10">
    <source>
        <dbReference type="ARBA" id="ARBA00022840"/>
    </source>
</evidence>
<dbReference type="InterPro" id="IPR054489">
    <property type="entry name" value="Myo1_CA"/>
</dbReference>
<dbReference type="GO" id="GO:0000146">
    <property type="term" value="F:microfilament motor activity"/>
    <property type="evidence" value="ECO:0007669"/>
    <property type="project" value="TreeGrafter"/>
</dbReference>
<dbReference type="GO" id="GO:0006897">
    <property type="term" value="P:endocytosis"/>
    <property type="evidence" value="ECO:0007669"/>
    <property type="project" value="TreeGrafter"/>
</dbReference>
<feature type="compositionally biased region" description="Pro residues" evidence="20">
    <location>
        <begin position="1018"/>
        <end position="1051"/>
    </location>
</feature>
<keyword evidence="25" id="KW-1185">Reference proteome</keyword>
<feature type="compositionally biased region" description="Pro residues" evidence="20">
    <location>
        <begin position="1071"/>
        <end position="1083"/>
    </location>
</feature>
<dbReference type="Gene3D" id="1.20.5.4820">
    <property type="match status" value="1"/>
</dbReference>
<dbReference type="InterPro" id="IPR036028">
    <property type="entry name" value="SH3-like_dom_sf"/>
</dbReference>
<evidence type="ECO:0000256" key="13">
    <source>
        <dbReference type="ARBA" id="ARBA00023203"/>
    </source>
</evidence>
<dbReference type="Pfam" id="PF06017">
    <property type="entry name" value="Myosin_TH1"/>
    <property type="match status" value="1"/>
</dbReference>
<dbReference type="GO" id="GO:0051015">
    <property type="term" value="F:actin filament binding"/>
    <property type="evidence" value="ECO:0007669"/>
    <property type="project" value="TreeGrafter"/>
</dbReference>
<dbReference type="GO" id="GO:0001411">
    <property type="term" value="C:hyphal tip"/>
    <property type="evidence" value="ECO:0007669"/>
    <property type="project" value="UniProtKB-ARBA"/>
</dbReference>
<dbReference type="Gene3D" id="1.20.58.530">
    <property type="match status" value="1"/>
</dbReference>
<evidence type="ECO:0000256" key="4">
    <source>
        <dbReference type="ARBA" id="ARBA00022443"/>
    </source>
</evidence>
<dbReference type="EMBL" id="ML742115">
    <property type="protein sequence ID" value="KAE8149698.1"/>
    <property type="molecule type" value="Genomic_DNA"/>
</dbReference>
<feature type="region of interest" description="Disordered" evidence="20">
    <location>
        <begin position="955"/>
        <end position="1089"/>
    </location>
</feature>
<evidence type="ECO:0000256" key="5">
    <source>
        <dbReference type="ARBA" id="ARBA00022490"/>
    </source>
</evidence>
<evidence type="ECO:0000256" key="1">
    <source>
        <dbReference type="ARBA" id="ARBA00004134"/>
    </source>
</evidence>
<keyword evidence="8 19" id="KW-0547">Nucleotide-binding</keyword>
<feature type="region of interest" description="Disordered" evidence="20">
    <location>
        <begin position="1"/>
        <end position="42"/>
    </location>
</feature>
<keyword evidence="11 19" id="KW-0518">Myosin</keyword>
<dbReference type="FunFam" id="1.20.58.530:FF:000007">
    <property type="entry name" value="Myosin IE"/>
    <property type="match status" value="1"/>
</dbReference>
<evidence type="ECO:0000256" key="12">
    <source>
        <dbReference type="ARBA" id="ARBA00023175"/>
    </source>
</evidence>
<keyword evidence="9 24" id="KW-0378">Hydrolase</keyword>